<feature type="domain" description="H15" evidence="9">
    <location>
        <begin position="34"/>
        <end position="108"/>
    </location>
</feature>
<dbReference type="GO" id="GO:0005634">
    <property type="term" value="C:nucleus"/>
    <property type="evidence" value="ECO:0007669"/>
    <property type="project" value="UniProtKB-SubCell"/>
</dbReference>
<dbReference type="OrthoDB" id="10070184at2759"/>
<dbReference type="InterPro" id="IPR005818">
    <property type="entry name" value="Histone_H1/H5_H15"/>
</dbReference>
<reference evidence="10" key="2">
    <citation type="submission" date="2020-12" db="EMBL/GenBank/DDBJ databases">
        <authorList>
            <person name="Kanost M."/>
        </authorList>
    </citation>
    <scope>NUCLEOTIDE SEQUENCE</scope>
</reference>
<dbReference type="GO" id="GO:0030527">
    <property type="term" value="F:structural constituent of chromatin"/>
    <property type="evidence" value="ECO:0007669"/>
    <property type="project" value="InterPro"/>
</dbReference>
<comment type="caution">
    <text evidence="10">The sequence shown here is derived from an EMBL/GenBank/DDBJ whole genome shotgun (WGS) entry which is preliminary data.</text>
</comment>
<dbReference type="PROSITE" id="PS51504">
    <property type="entry name" value="H15"/>
    <property type="match status" value="1"/>
</dbReference>
<keyword evidence="6 7" id="KW-0539">Nucleus</keyword>
<dbReference type="GO" id="GO:0003690">
    <property type="term" value="F:double-stranded DNA binding"/>
    <property type="evidence" value="ECO:0007669"/>
    <property type="project" value="TreeGrafter"/>
</dbReference>
<evidence type="ECO:0000256" key="2">
    <source>
        <dbReference type="ARBA" id="ARBA00004123"/>
    </source>
</evidence>
<feature type="region of interest" description="Disordered" evidence="8">
    <location>
        <begin position="102"/>
        <end position="214"/>
    </location>
</feature>
<name>A0A922CUZ0_MANSE</name>
<dbReference type="GO" id="GO:0006334">
    <property type="term" value="P:nucleosome assembly"/>
    <property type="evidence" value="ECO:0007669"/>
    <property type="project" value="InterPro"/>
</dbReference>
<evidence type="ECO:0000256" key="5">
    <source>
        <dbReference type="ARBA" id="ARBA00023125"/>
    </source>
</evidence>
<organism evidence="10 11">
    <name type="scientific">Manduca sexta</name>
    <name type="common">Tobacco hawkmoth</name>
    <name type="synonym">Tobacco hornworm</name>
    <dbReference type="NCBI Taxonomy" id="7130"/>
    <lineage>
        <taxon>Eukaryota</taxon>
        <taxon>Metazoa</taxon>
        <taxon>Ecdysozoa</taxon>
        <taxon>Arthropoda</taxon>
        <taxon>Hexapoda</taxon>
        <taxon>Insecta</taxon>
        <taxon>Pterygota</taxon>
        <taxon>Neoptera</taxon>
        <taxon>Endopterygota</taxon>
        <taxon>Lepidoptera</taxon>
        <taxon>Glossata</taxon>
        <taxon>Ditrysia</taxon>
        <taxon>Bombycoidea</taxon>
        <taxon>Sphingidae</taxon>
        <taxon>Sphinginae</taxon>
        <taxon>Sphingini</taxon>
        <taxon>Manduca</taxon>
    </lineage>
</organism>
<keyword evidence="11" id="KW-1185">Reference proteome</keyword>
<proteinExistence type="inferred from homology"/>
<dbReference type="GO" id="GO:0045910">
    <property type="term" value="P:negative regulation of DNA recombination"/>
    <property type="evidence" value="ECO:0007669"/>
    <property type="project" value="TreeGrafter"/>
</dbReference>
<dbReference type="InterPro" id="IPR005819">
    <property type="entry name" value="H1/H5"/>
</dbReference>
<dbReference type="SUPFAM" id="SSF46785">
    <property type="entry name" value="Winged helix' DNA-binding domain"/>
    <property type="match status" value="1"/>
</dbReference>
<keyword evidence="4 7" id="KW-0158">Chromosome</keyword>
<evidence type="ECO:0000256" key="8">
    <source>
        <dbReference type="SAM" id="MobiDB-lite"/>
    </source>
</evidence>
<dbReference type="SMART" id="SM00526">
    <property type="entry name" value="H15"/>
    <property type="match status" value="1"/>
</dbReference>
<evidence type="ECO:0000256" key="4">
    <source>
        <dbReference type="ARBA" id="ARBA00022454"/>
    </source>
</evidence>
<evidence type="ECO:0000313" key="10">
    <source>
        <dbReference type="EMBL" id="KAG6459126.1"/>
    </source>
</evidence>
<feature type="compositionally biased region" description="Basic and acidic residues" evidence="8">
    <location>
        <begin position="121"/>
        <end position="179"/>
    </location>
</feature>
<evidence type="ECO:0000256" key="1">
    <source>
        <dbReference type="ARBA" id="ARBA00002809"/>
    </source>
</evidence>
<dbReference type="PANTHER" id="PTHR11467">
    <property type="entry name" value="HISTONE H1"/>
    <property type="match status" value="1"/>
</dbReference>
<dbReference type="GO" id="GO:0030261">
    <property type="term" value="P:chromosome condensation"/>
    <property type="evidence" value="ECO:0007669"/>
    <property type="project" value="TreeGrafter"/>
</dbReference>
<dbReference type="GO" id="GO:0000786">
    <property type="term" value="C:nucleosome"/>
    <property type="evidence" value="ECO:0007669"/>
    <property type="project" value="InterPro"/>
</dbReference>
<dbReference type="AlphaFoldDB" id="A0A922CUZ0"/>
<dbReference type="GO" id="GO:0031492">
    <property type="term" value="F:nucleosomal DNA binding"/>
    <property type="evidence" value="ECO:0007669"/>
    <property type="project" value="TreeGrafter"/>
</dbReference>
<dbReference type="Pfam" id="PF00538">
    <property type="entry name" value="Linker_histone"/>
    <property type="match status" value="1"/>
</dbReference>
<sequence length="214" mass="23939">MSSEHSDIEIQSALPGKKKKTPKSPTEEVLADNNKKTTKVMIHEALKELKSRKGVSTYAIKKFIIEKYKLNAEKINYLVNKQLKSGVEDGSILQTKGVGATGSFKLAPVKDKPKKTKKPQKNTEKKKSEEKKKTETEKEKPKGEKKKTMEKAVKVKSKAGEKSKPAQKKGKEVAIDEKKKAKVVQTPAKKRAMMMKRKSIGSIIKPPKMKPKAK</sequence>
<dbReference type="CDD" id="cd00073">
    <property type="entry name" value="H15"/>
    <property type="match status" value="1"/>
</dbReference>
<dbReference type="InterPro" id="IPR036388">
    <property type="entry name" value="WH-like_DNA-bd_sf"/>
</dbReference>
<dbReference type="PANTHER" id="PTHR11467:SF36">
    <property type="entry name" value="HISTONE 24-RELATED"/>
    <property type="match status" value="1"/>
</dbReference>
<feature type="compositionally biased region" description="Basic residues" evidence="8">
    <location>
        <begin position="188"/>
        <end position="199"/>
    </location>
</feature>
<dbReference type="Proteomes" id="UP000791440">
    <property type="component" value="Unassembled WGS sequence"/>
</dbReference>
<comment type="similarity">
    <text evidence="7">Belongs to the histone H1/H5 family.</text>
</comment>
<dbReference type="Gene3D" id="1.10.10.10">
    <property type="entry name" value="Winged helix-like DNA-binding domain superfamily/Winged helix DNA-binding domain"/>
    <property type="match status" value="1"/>
</dbReference>
<protein>
    <recommendedName>
        <fullName evidence="9">H15 domain-containing protein</fullName>
    </recommendedName>
</protein>
<dbReference type="EMBL" id="JH668609">
    <property type="protein sequence ID" value="KAG6459126.1"/>
    <property type="molecule type" value="Genomic_DNA"/>
</dbReference>
<comment type="subcellular location">
    <subcellularLocation>
        <location evidence="3">Chromosome</location>
    </subcellularLocation>
    <subcellularLocation>
        <location evidence="2 7">Nucleus</location>
    </subcellularLocation>
</comment>
<keyword evidence="5 7" id="KW-0238">DNA-binding</keyword>
<evidence type="ECO:0000259" key="9">
    <source>
        <dbReference type="PROSITE" id="PS51504"/>
    </source>
</evidence>
<evidence type="ECO:0000256" key="7">
    <source>
        <dbReference type="RuleBase" id="RU003894"/>
    </source>
</evidence>
<evidence type="ECO:0000313" key="11">
    <source>
        <dbReference type="Proteomes" id="UP000791440"/>
    </source>
</evidence>
<feature type="region of interest" description="Disordered" evidence="8">
    <location>
        <begin position="1"/>
        <end position="37"/>
    </location>
</feature>
<gene>
    <name evidence="10" type="ORF">O3G_MSEX011198</name>
</gene>
<dbReference type="InterPro" id="IPR036390">
    <property type="entry name" value="WH_DNA-bd_sf"/>
</dbReference>
<comment type="function">
    <text evidence="1">Histones H1 are necessary for the condensation of nucleosome chains into higher-order structures.</text>
</comment>
<evidence type="ECO:0000256" key="6">
    <source>
        <dbReference type="ARBA" id="ARBA00023242"/>
    </source>
</evidence>
<evidence type="ECO:0000256" key="3">
    <source>
        <dbReference type="ARBA" id="ARBA00004286"/>
    </source>
</evidence>
<accession>A0A922CUZ0</accession>
<dbReference type="PRINTS" id="PR00624">
    <property type="entry name" value="HISTONEH5"/>
</dbReference>
<reference evidence="10" key="1">
    <citation type="journal article" date="2016" name="Insect Biochem. Mol. Biol.">
        <title>Multifaceted biological insights from a draft genome sequence of the tobacco hornworm moth, Manduca sexta.</title>
        <authorList>
            <person name="Kanost M.R."/>
            <person name="Arrese E.L."/>
            <person name="Cao X."/>
            <person name="Chen Y.R."/>
            <person name="Chellapilla S."/>
            <person name="Goldsmith M.R."/>
            <person name="Grosse-Wilde E."/>
            <person name="Heckel D.G."/>
            <person name="Herndon N."/>
            <person name="Jiang H."/>
            <person name="Papanicolaou A."/>
            <person name="Qu J."/>
            <person name="Soulages J.L."/>
            <person name="Vogel H."/>
            <person name="Walters J."/>
            <person name="Waterhouse R.M."/>
            <person name="Ahn S.J."/>
            <person name="Almeida F.C."/>
            <person name="An C."/>
            <person name="Aqrawi P."/>
            <person name="Bretschneider A."/>
            <person name="Bryant W.B."/>
            <person name="Bucks S."/>
            <person name="Chao H."/>
            <person name="Chevignon G."/>
            <person name="Christen J.M."/>
            <person name="Clarke D.F."/>
            <person name="Dittmer N.T."/>
            <person name="Ferguson L.C.F."/>
            <person name="Garavelou S."/>
            <person name="Gordon K.H.J."/>
            <person name="Gunaratna R.T."/>
            <person name="Han Y."/>
            <person name="Hauser F."/>
            <person name="He Y."/>
            <person name="Heidel-Fischer H."/>
            <person name="Hirsh A."/>
            <person name="Hu Y."/>
            <person name="Jiang H."/>
            <person name="Kalra D."/>
            <person name="Klinner C."/>
            <person name="Konig C."/>
            <person name="Kovar C."/>
            <person name="Kroll A.R."/>
            <person name="Kuwar S.S."/>
            <person name="Lee S.L."/>
            <person name="Lehman R."/>
            <person name="Li K."/>
            <person name="Li Z."/>
            <person name="Liang H."/>
            <person name="Lovelace S."/>
            <person name="Lu Z."/>
            <person name="Mansfield J.H."/>
            <person name="McCulloch K.J."/>
            <person name="Mathew T."/>
            <person name="Morton B."/>
            <person name="Muzny D.M."/>
            <person name="Neunemann D."/>
            <person name="Ongeri F."/>
            <person name="Pauchet Y."/>
            <person name="Pu L.L."/>
            <person name="Pyrousis I."/>
            <person name="Rao X.J."/>
            <person name="Redding A."/>
            <person name="Roesel C."/>
            <person name="Sanchez-Gracia A."/>
            <person name="Schaack S."/>
            <person name="Shukla A."/>
            <person name="Tetreau G."/>
            <person name="Wang Y."/>
            <person name="Xiong G.H."/>
            <person name="Traut W."/>
            <person name="Walsh T.K."/>
            <person name="Worley K.C."/>
            <person name="Wu D."/>
            <person name="Wu W."/>
            <person name="Wu Y.Q."/>
            <person name="Zhang X."/>
            <person name="Zou Z."/>
            <person name="Zucker H."/>
            <person name="Briscoe A.D."/>
            <person name="Burmester T."/>
            <person name="Clem R.J."/>
            <person name="Feyereisen R."/>
            <person name="Grimmelikhuijzen C.J.P."/>
            <person name="Hamodrakas S.J."/>
            <person name="Hansson B.S."/>
            <person name="Huguet E."/>
            <person name="Jermiin L.S."/>
            <person name="Lan Q."/>
            <person name="Lehman H.K."/>
            <person name="Lorenzen M."/>
            <person name="Merzendorfer H."/>
            <person name="Michalopoulos I."/>
            <person name="Morton D.B."/>
            <person name="Muthukrishnan S."/>
            <person name="Oakeshott J.G."/>
            <person name="Palmer W."/>
            <person name="Park Y."/>
            <person name="Passarelli A.L."/>
            <person name="Rozas J."/>
            <person name="Schwartz L.M."/>
            <person name="Smith W."/>
            <person name="Southgate A."/>
            <person name="Vilcinskas A."/>
            <person name="Vogt R."/>
            <person name="Wang P."/>
            <person name="Werren J."/>
            <person name="Yu X.Q."/>
            <person name="Zhou J.J."/>
            <person name="Brown S.J."/>
            <person name="Scherer S.E."/>
            <person name="Richards S."/>
            <person name="Blissard G.W."/>
        </authorList>
    </citation>
    <scope>NUCLEOTIDE SEQUENCE</scope>
</reference>